<comment type="caution">
    <text evidence="11">The sequence shown here is derived from an EMBL/GenBank/DDBJ whole genome shotgun (WGS) entry which is preliminary data.</text>
</comment>
<dbReference type="Gene3D" id="4.10.1250.10">
    <property type="entry name" value="Aminomethyltransferase fragment"/>
    <property type="match status" value="1"/>
</dbReference>
<dbReference type="Proteomes" id="UP000283880">
    <property type="component" value="Unassembled WGS sequence"/>
</dbReference>
<keyword evidence="3 7" id="KW-0032">Aminotransferase</keyword>
<comment type="function">
    <text evidence="7">The glycine cleavage system catalyzes the degradation of glycine.</text>
</comment>
<dbReference type="InterPro" id="IPR029043">
    <property type="entry name" value="GcvT/YgfZ_C"/>
</dbReference>
<proteinExistence type="inferred from homology"/>
<organism evidence="11 12">
    <name type="scientific">Enterocloster asparagiformis</name>
    <dbReference type="NCBI Taxonomy" id="333367"/>
    <lineage>
        <taxon>Bacteria</taxon>
        <taxon>Bacillati</taxon>
        <taxon>Bacillota</taxon>
        <taxon>Clostridia</taxon>
        <taxon>Lachnospirales</taxon>
        <taxon>Lachnospiraceae</taxon>
        <taxon>Enterocloster</taxon>
    </lineage>
</organism>
<evidence type="ECO:0000259" key="9">
    <source>
        <dbReference type="Pfam" id="PF01571"/>
    </source>
</evidence>
<reference evidence="11 12" key="1">
    <citation type="submission" date="2018-08" db="EMBL/GenBank/DDBJ databases">
        <title>A genome reference for cultivated species of the human gut microbiota.</title>
        <authorList>
            <person name="Zou Y."/>
            <person name="Xue W."/>
            <person name="Luo G."/>
        </authorList>
    </citation>
    <scope>NUCLEOTIDE SEQUENCE [LARGE SCALE GENOMIC DNA]</scope>
    <source>
        <strain evidence="11 12">AF04-15</strain>
    </source>
</reference>
<dbReference type="GO" id="GO:0019464">
    <property type="term" value="P:glycine decarboxylation via glycine cleavage system"/>
    <property type="evidence" value="ECO:0007669"/>
    <property type="project" value="UniProtKB-UniRule"/>
</dbReference>
<dbReference type="GO" id="GO:0032259">
    <property type="term" value="P:methylation"/>
    <property type="evidence" value="ECO:0007669"/>
    <property type="project" value="UniProtKB-KW"/>
</dbReference>
<evidence type="ECO:0000313" key="11">
    <source>
        <dbReference type="EMBL" id="RGX23713.1"/>
    </source>
</evidence>
<name>A0A413F8P2_9FIRM</name>
<accession>A0A413F8P2</accession>
<dbReference type="NCBIfam" id="NF001567">
    <property type="entry name" value="PRK00389.1"/>
    <property type="match status" value="1"/>
</dbReference>
<dbReference type="OrthoDB" id="9774591at2"/>
<protein>
    <recommendedName>
        <fullName evidence="2 7">Aminomethyltransferase</fullName>
        <ecNumber evidence="2 7">2.1.2.10</ecNumber>
    </recommendedName>
    <alternativeName>
        <fullName evidence="5 7">Glycine cleavage system T protein</fullName>
    </alternativeName>
</protein>
<evidence type="ECO:0000313" key="12">
    <source>
        <dbReference type="Proteomes" id="UP000283880"/>
    </source>
</evidence>
<dbReference type="Gene3D" id="2.40.30.110">
    <property type="entry name" value="Aminomethyltransferase beta-barrel domains"/>
    <property type="match status" value="1"/>
</dbReference>
<comment type="similarity">
    <text evidence="1 7">Belongs to the GcvT family.</text>
</comment>
<dbReference type="HAMAP" id="MF_00259">
    <property type="entry name" value="GcvT"/>
    <property type="match status" value="1"/>
</dbReference>
<dbReference type="InterPro" id="IPR013977">
    <property type="entry name" value="GcvT_C"/>
</dbReference>
<dbReference type="AlphaFoldDB" id="A0A413F8P2"/>
<dbReference type="FunFam" id="2.40.30.110:FF:000003">
    <property type="entry name" value="Aminomethyltransferase"/>
    <property type="match status" value="1"/>
</dbReference>
<sequence>MSTETNGLKTPLYDIHVESGGKIVPFAGYLLPVQYGTGVIAEHMAVRTKCGLFDVSHMGEIILKGPDALKNLNHLLTNDYTVMACGQARYSPMCNEEGGVVDDLIVYKVRDDCYFIVVNAANKDKDYAWMKAHVSGEAQLSDISASVAQLALQGPKAMDILRKVAREEDIPEKYYTCKFHCTIDGMDCIISKTGYTGEDGVEIYLASEDAPRLWRLLMEHGRDEGLIPCGLGARDTLRLEASMPLYGHEMDDAITPKEAGLGMFVKMDKEDFIGKKAIEAKGPLTRKRVGLKVTGRGIVREHQAVYAGGEPIGVTTSGTHCPYLGYPVAMALLDIAYKEPGTAVEVDVRGRRVAAEIVKLPFYKRS</sequence>
<evidence type="ECO:0000259" key="10">
    <source>
        <dbReference type="Pfam" id="PF08669"/>
    </source>
</evidence>
<dbReference type="PANTHER" id="PTHR43757:SF2">
    <property type="entry name" value="AMINOMETHYLTRANSFERASE, MITOCHONDRIAL"/>
    <property type="match status" value="1"/>
</dbReference>
<dbReference type="GO" id="GO:0008168">
    <property type="term" value="F:methyltransferase activity"/>
    <property type="evidence" value="ECO:0007669"/>
    <property type="project" value="UniProtKB-KW"/>
</dbReference>
<keyword evidence="11" id="KW-0489">Methyltransferase</keyword>
<dbReference type="SUPFAM" id="SSF103025">
    <property type="entry name" value="Folate-binding domain"/>
    <property type="match status" value="1"/>
</dbReference>
<feature type="binding site" evidence="8">
    <location>
        <position position="202"/>
    </location>
    <ligand>
        <name>substrate</name>
    </ligand>
</feature>
<dbReference type="SUPFAM" id="SSF101790">
    <property type="entry name" value="Aminomethyltransferase beta-barrel domain"/>
    <property type="match status" value="1"/>
</dbReference>
<dbReference type="InterPro" id="IPR022903">
    <property type="entry name" value="GcvT_bac"/>
</dbReference>
<dbReference type="GO" id="GO:0005960">
    <property type="term" value="C:glycine cleavage complex"/>
    <property type="evidence" value="ECO:0007669"/>
    <property type="project" value="InterPro"/>
</dbReference>
<gene>
    <name evidence="7 11" type="primary">gcvT</name>
    <name evidence="11" type="ORF">DWV29_24450</name>
</gene>
<dbReference type="PIRSF" id="PIRSF006487">
    <property type="entry name" value="GcvT"/>
    <property type="match status" value="1"/>
</dbReference>
<dbReference type="GO" id="GO:0008483">
    <property type="term" value="F:transaminase activity"/>
    <property type="evidence" value="ECO:0007669"/>
    <property type="project" value="UniProtKB-KW"/>
</dbReference>
<evidence type="ECO:0000256" key="8">
    <source>
        <dbReference type="PIRSR" id="PIRSR006487-1"/>
    </source>
</evidence>
<dbReference type="Gene3D" id="3.30.1360.120">
    <property type="entry name" value="Probable tRNA modification gtpase trme, domain 1"/>
    <property type="match status" value="1"/>
</dbReference>
<evidence type="ECO:0000256" key="4">
    <source>
        <dbReference type="ARBA" id="ARBA00022679"/>
    </source>
</evidence>
<evidence type="ECO:0000256" key="2">
    <source>
        <dbReference type="ARBA" id="ARBA00012616"/>
    </source>
</evidence>
<dbReference type="GO" id="GO:0004047">
    <property type="term" value="F:aminomethyltransferase activity"/>
    <property type="evidence" value="ECO:0007669"/>
    <property type="project" value="UniProtKB-UniRule"/>
</dbReference>
<dbReference type="FunFam" id="4.10.1250.10:FF:000001">
    <property type="entry name" value="Aminomethyltransferase"/>
    <property type="match status" value="1"/>
</dbReference>
<dbReference type="EMBL" id="QSBM01000024">
    <property type="protein sequence ID" value="RGX23713.1"/>
    <property type="molecule type" value="Genomic_DNA"/>
</dbReference>
<dbReference type="NCBIfam" id="TIGR00528">
    <property type="entry name" value="gcvT"/>
    <property type="match status" value="1"/>
</dbReference>
<dbReference type="InterPro" id="IPR006223">
    <property type="entry name" value="GcvT"/>
</dbReference>
<feature type="domain" description="GCVT N-terminal" evidence="9">
    <location>
        <begin position="12"/>
        <end position="269"/>
    </location>
</feature>
<dbReference type="GO" id="GO:0005829">
    <property type="term" value="C:cytosol"/>
    <property type="evidence" value="ECO:0007669"/>
    <property type="project" value="TreeGrafter"/>
</dbReference>
<comment type="catalytic activity">
    <reaction evidence="6 7">
        <text>N(6)-[(R)-S(8)-aminomethyldihydrolipoyl]-L-lysyl-[protein] + (6S)-5,6,7,8-tetrahydrofolate = N(6)-[(R)-dihydrolipoyl]-L-lysyl-[protein] + (6R)-5,10-methylene-5,6,7,8-tetrahydrofolate + NH4(+)</text>
        <dbReference type="Rhea" id="RHEA:16945"/>
        <dbReference type="Rhea" id="RHEA-COMP:10475"/>
        <dbReference type="Rhea" id="RHEA-COMP:10492"/>
        <dbReference type="ChEBI" id="CHEBI:15636"/>
        <dbReference type="ChEBI" id="CHEBI:28938"/>
        <dbReference type="ChEBI" id="CHEBI:57453"/>
        <dbReference type="ChEBI" id="CHEBI:83100"/>
        <dbReference type="ChEBI" id="CHEBI:83143"/>
        <dbReference type="EC" id="2.1.2.10"/>
    </reaction>
</comment>
<evidence type="ECO:0000256" key="5">
    <source>
        <dbReference type="ARBA" id="ARBA00031395"/>
    </source>
</evidence>
<dbReference type="InterPro" id="IPR027266">
    <property type="entry name" value="TrmE/GcvT-like"/>
</dbReference>
<feature type="domain" description="Aminomethyltransferase C-terminal" evidence="10">
    <location>
        <begin position="286"/>
        <end position="364"/>
    </location>
</feature>
<dbReference type="EC" id="2.1.2.10" evidence="2 7"/>
<dbReference type="Pfam" id="PF08669">
    <property type="entry name" value="GCV_T_C"/>
    <property type="match status" value="1"/>
</dbReference>
<dbReference type="InterPro" id="IPR028896">
    <property type="entry name" value="GcvT/YgfZ/DmdA"/>
</dbReference>
<dbReference type="PANTHER" id="PTHR43757">
    <property type="entry name" value="AMINOMETHYLTRANSFERASE"/>
    <property type="match status" value="1"/>
</dbReference>
<dbReference type="InterPro" id="IPR006222">
    <property type="entry name" value="GCVT_N"/>
</dbReference>
<evidence type="ECO:0000256" key="7">
    <source>
        <dbReference type="HAMAP-Rule" id="MF_00259"/>
    </source>
</evidence>
<evidence type="ECO:0000256" key="6">
    <source>
        <dbReference type="ARBA" id="ARBA00047665"/>
    </source>
</evidence>
<evidence type="ECO:0000256" key="1">
    <source>
        <dbReference type="ARBA" id="ARBA00008609"/>
    </source>
</evidence>
<evidence type="ECO:0000256" key="3">
    <source>
        <dbReference type="ARBA" id="ARBA00022576"/>
    </source>
</evidence>
<dbReference type="FunFam" id="3.30.70.1400:FF:000001">
    <property type="entry name" value="Aminomethyltransferase"/>
    <property type="match status" value="1"/>
</dbReference>
<dbReference type="RefSeq" id="WP_007705871.1">
    <property type="nucleotide sequence ID" value="NZ_CABMHH010000201.1"/>
</dbReference>
<dbReference type="Gene3D" id="3.30.70.1400">
    <property type="entry name" value="Aminomethyltransferase beta-barrel domains"/>
    <property type="match status" value="1"/>
</dbReference>
<dbReference type="Pfam" id="PF01571">
    <property type="entry name" value="GCV_T"/>
    <property type="match status" value="1"/>
</dbReference>
<keyword evidence="4 7" id="KW-0808">Transferase</keyword>
<comment type="subunit">
    <text evidence="7">The glycine cleavage system is composed of four proteins: P, T, L and H.</text>
</comment>